<protein>
    <recommendedName>
        <fullName evidence="3">Osmotically inducible protein OsmC</fullName>
    </recommendedName>
</protein>
<comment type="caution">
    <text evidence="1">The sequence shown here is derived from an EMBL/GenBank/DDBJ whole genome shotgun (WGS) entry which is preliminary data.</text>
</comment>
<dbReference type="RefSeq" id="WP_063702414.1">
    <property type="nucleotide sequence ID" value="NZ_LUUB01000071.1"/>
</dbReference>
<dbReference type="AlphaFoldDB" id="A0A176YJI8"/>
<name>A0A176YJI8_9BRAD</name>
<organism evidence="1 2">
    <name type="scientific">Bradyrhizobium centrolobii</name>
    <dbReference type="NCBI Taxonomy" id="1505087"/>
    <lineage>
        <taxon>Bacteria</taxon>
        <taxon>Pseudomonadati</taxon>
        <taxon>Pseudomonadota</taxon>
        <taxon>Alphaproteobacteria</taxon>
        <taxon>Hyphomicrobiales</taxon>
        <taxon>Nitrobacteraceae</taxon>
        <taxon>Bradyrhizobium</taxon>
    </lineage>
</organism>
<dbReference type="Proteomes" id="UP000076959">
    <property type="component" value="Unassembled WGS sequence"/>
</dbReference>
<dbReference type="InterPro" id="IPR052707">
    <property type="entry name" value="OsmC_Ohr_Peroxiredoxin"/>
</dbReference>
<dbReference type="Gene3D" id="3.30.300.20">
    <property type="match status" value="1"/>
</dbReference>
<dbReference type="InterPro" id="IPR015946">
    <property type="entry name" value="KH_dom-like_a/b"/>
</dbReference>
<evidence type="ECO:0008006" key="3">
    <source>
        <dbReference type="Google" id="ProtNLM"/>
    </source>
</evidence>
<accession>A0A176YJI8</accession>
<sequence length="152" mass="16595">METKRAYKSFRYKANTVWSSARRGTLSASGKPNIVVGSPPEFKGAPDIWAPEELLVGSVNTCMMLTFLTLAHAKGLTPVGYESEAEGLLENVEGKYRITEVTVRPRVSLKSRAELERAREIMGNVEAQCFISNSIKSAVSLSAEFVVAPSPE</sequence>
<proteinExistence type="predicted"/>
<dbReference type="InterPro" id="IPR036102">
    <property type="entry name" value="OsmC/Ohrsf"/>
</dbReference>
<gene>
    <name evidence="1" type="ORF">AYJ54_18185</name>
</gene>
<evidence type="ECO:0000313" key="2">
    <source>
        <dbReference type="Proteomes" id="UP000076959"/>
    </source>
</evidence>
<evidence type="ECO:0000313" key="1">
    <source>
        <dbReference type="EMBL" id="OAF06992.1"/>
    </source>
</evidence>
<dbReference type="EMBL" id="LUUB01000071">
    <property type="protein sequence ID" value="OAF06992.1"/>
    <property type="molecule type" value="Genomic_DNA"/>
</dbReference>
<dbReference type="PANTHER" id="PTHR42830">
    <property type="entry name" value="OSMOTICALLY INDUCIBLE FAMILY PROTEIN"/>
    <property type="match status" value="1"/>
</dbReference>
<keyword evidence="2" id="KW-1185">Reference proteome</keyword>
<reference evidence="1 2" key="1">
    <citation type="submission" date="2016-03" db="EMBL/GenBank/DDBJ databases">
        <title>Draft Genome Sequence of the Strain BR 10245 (Bradyrhizobium sp.) isolated from nodules of Centrolobium paraense.</title>
        <authorList>
            <person name="Simoes-Araujo J.L.Sr."/>
            <person name="Barauna A.C."/>
            <person name="Silva K."/>
            <person name="Zilli J.E."/>
        </authorList>
    </citation>
    <scope>NUCLEOTIDE SEQUENCE [LARGE SCALE GENOMIC DNA]</scope>
    <source>
        <strain evidence="1 2">BR 10245</strain>
    </source>
</reference>
<dbReference type="InterPro" id="IPR003718">
    <property type="entry name" value="OsmC/Ohr_fam"/>
</dbReference>
<dbReference type="STRING" id="1505087.AYJ54_18185"/>
<dbReference type="OrthoDB" id="9795405at2"/>
<dbReference type="SUPFAM" id="SSF82784">
    <property type="entry name" value="OsmC-like"/>
    <property type="match status" value="1"/>
</dbReference>
<dbReference type="PANTHER" id="PTHR42830:SF2">
    <property type="entry name" value="OSMC_OHR FAMILY PROTEIN"/>
    <property type="match status" value="1"/>
</dbReference>
<dbReference type="Pfam" id="PF02566">
    <property type="entry name" value="OsmC"/>
    <property type="match status" value="1"/>
</dbReference>